<dbReference type="KEGG" id="bpf:BpOF4_14525"/>
<dbReference type="InterPro" id="IPR029044">
    <property type="entry name" value="Nucleotide-diphossugar_trans"/>
</dbReference>
<evidence type="ECO:0000259" key="5">
    <source>
        <dbReference type="Pfam" id="PF00535"/>
    </source>
</evidence>
<dbReference type="PANTHER" id="PTHR43630">
    <property type="entry name" value="POLY-BETA-1,6-N-ACETYL-D-GLUCOSAMINE SYNTHASE"/>
    <property type="match status" value="1"/>
</dbReference>
<keyword evidence="4" id="KW-1133">Transmembrane helix</keyword>
<feature type="domain" description="Glycosyltransferase 2-like" evidence="6">
    <location>
        <begin position="250"/>
        <end position="382"/>
    </location>
</feature>
<dbReference type="eggNOG" id="COG1215">
    <property type="taxonomic scope" value="Bacteria"/>
</dbReference>
<keyword evidence="8" id="KW-1185">Reference proteome</keyword>
<dbReference type="AlphaFoldDB" id="D3FZ85"/>
<evidence type="ECO:0000256" key="2">
    <source>
        <dbReference type="ARBA" id="ARBA00022676"/>
    </source>
</evidence>
<evidence type="ECO:0000256" key="4">
    <source>
        <dbReference type="SAM" id="Phobius"/>
    </source>
</evidence>
<dbReference type="Pfam" id="PF13632">
    <property type="entry name" value="Glyco_trans_2_3"/>
    <property type="match status" value="1"/>
</dbReference>
<keyword evidence="4" id="KW-0472">Membrane</keyword>
<evidence type="ECO:0000256" key="1">
    <source>
        <dbReference type="ARBA" id="ARBA00006739"/>
    </source>
</evidence>
<gene>
    <name evidence="7" type="ordered locus">BpOF4_14525</name>
</gene>
<dbReference type="STRING" id="398511.BpOF4_14525"/>
<dbReference type="GO" id="GO:0016757">
    <property type="term" value="F:glycosyltransferase activity"/>
    <property type="evidence" value="ECO:0007669"/>
    <property type="project" value="UniProtKB-KW"/>
</dbReference>
<feature type="transmembrane region" description="Helical" evidence="4">
    <location>
        <begin position="12"/>
        <end position="33"/>
    </location>
</feature>
<accession>D3FZ85</accession>
<dbReference type="HOGENOM" id="CLU_044042_1_0_9"/>
<proteinExistence type="inferred from homology"/>
<dbReference type="Gene3D" id="3.90.550.10">
    <property type="entry name" value="Spore Coat Polysaccharide Biosynthesis Protein SpsA, Chain A"/>
    <property type="match status" value="1"/>
</dbReference>
<comment type="similarity">
    <text evidence="1">Belongs to the glycosyltransferase 2 family.</text>
</comment>
<name>D3FZ85_ALKPO</name>
<feature type="transmembrane region" description="Helical" evidence="4">
    <location>
        <begin position="389"/>
        <end position="409"/>
    </location>
</feature>
<feature type="transmembrane region" description="Helical" evidence="4">
    <location>
        <begin position="355"/>
        <end position="383"/>
    </location>
</feature>
<feature type="transmembrane region" description="Helical" evidence="4">
    <location>
        <begin position="421"/>
        <end position="437"/>
    </location>
</feature>
<evidence type="ECO:0000313" key="8">
    <source>
        <dbReference type="Proteomes" id="UP000001544"/>
    </source>
</evidence>
<protein>
    <submittedName>
        <fullName evidence="7">Glycosyltransferase, probably involved in cell wall biogenesis</fullName>
    </submittedName>
</protein>
<feature type="domain" description="Glycosyltransferase 2-like" evidence="5">
    <location>
        <begin position="63"/>
        <end position="238"/>
    </location>
</feature>
<keyword evidence="3" id="KW-0808">Transferase</keyword>
<dbReference type="PANTHER" id="PTHR43630:SF1">
    <property type="entry name" value="POLY-BETA-1,6-N-ACETYL-D-GLUCOSAMINE SYNTHASE"/>
    <property type="match status" value="1"/>
</dbReference>
<evidence type="ECO:0000256" key="3">
    <source>
        <dbReference type="ARBA" id="ARBA00022679"/>
    </source>
</evidence>
<dbReference type="CAZy" id="GT2">
    <property type="family name" value="Glycosyltransferase Family 2"/>
</dbReference>
<dbReference type="EMBL" id="CP001878">
    <property type="protein sequence ID" value="ADC50954.1"/>
    <property type="molecule type" value="Genomic_DNA"/>
</dbReference>
<dbReference type="Pfam" id="PF00535">
    <property type="entry name" value="Glycos_transf_2"/>
    <property type="match status" value="1"/>
</dbReference>
<keyword evidence="4" id="KW-0812">Transmembrane</keyword>
<evidence type="ECO:0000313" key="7">
    <source>
        <dbReference type="EMBL" id="ADC50954.1"/>
    </source>
</evidence>
<dbReference type="SUPFAM" id="SSF53448">
    <property type="entry name" value="Nucleotide-diphospho-sugar transferases"/>
    <property type="match status" value="1"/>
</dbReference>
<sequence length="469" mass="53666">MIESLESVFYVIGILLISYMAFASLFYTVLLLLSAGMLRRERGLNKGEPYEDILHSTDTKPISILVPAFNEEAGVVGSIRSLLSMNYPEYEIIVVNDGSTDDTLNRLIEAFSMKETVQICRKQLETKEIKAVYKSELFHNIYVVDKENGGKADALNAGINVSKYPYICSLDGDSILEGDALLKVMKPIVDSNEKVIAAGGSVRIANGSEIERGQVEKINLPTHPLAIMQVIEYLRAFLMGRIGLSKYNLLLIISGAFGVFNKSWVIKAGGYKVGTVGEDMELVVRLHRQIKKEGVKRSIRYIPDPVCWTEAPESLTILRRQRTRWQRGLFETLRLHWKLIFNPKYKQVGLISMPYFLLIELLGAVVEFFAYLYIILGLFFAFVPIDITVLLFLLTWVYGSYLSMWGVLLEEWSSRRYPRKRDLIILFLYASSEVFWYRPLTVFWRLEGIWQALRKRSDWGVMTRKGVSK</sequence>
<evidence type="ECO:0000259" key="6">
    <source>
        <dbReference type="Pfam" id="PF13632"/>
    </source>
</evidence>
<dbReference type="InterPro" id="IPR001173">
    <property type="entry name" value="Glyco_trans_2-like"/>
</dbReference>
<reference evidence="7 8" key="1">
    <citation type="journal article" date="2011" name="Environ. Microbiol.">
        <title>Genome of alkaliphilic Bacillus pseudofirmus OF4 reveals adaptations that support the ability to grow in an external pH range from 7.5 to 11.4.</title>
        <authorList>
            <person name="Janto B."/>
            <person name="Ahmed A."/>
            <person name="Ito M."/>
            <person name="Liu J."/>
            <person name="Hicks D.B."/>
            <person name="Pagni S."/>
            <person name="Fackelmayer O.J."/>
            <person name="Smith T.A."/>
            <person name="Earl J."/>
            <person name="Elbourne L.D."/>
            <person name="Hassan K."/>
            <person name="Paulsen I.T."/>
            <person name="Kolsto A.B."/>
            <person name="Tourasse N.J."/>
            <person name="Ehrlich G.D."/>
            <person name="Boissy R."/>
            <person name="Ivey D.M."/>
            <person name="Li G."/>
            <person name="Xue Y."/>
            <person name="Ma Y."/>
            <person name="Hu F.Z."/>
            <person name="Krulwich T.A."/>
        </authorList>
    </citation>
    <scope>NUCLEOTIDE SEQUENCE [LARGE SCALE GENOMIC DNA]</scope>
    <source>
        <strain evidence="8">ATCC BAA-2126 / JCM 17055 / OF4</strain>
    </source>
</reference>
<dbReference type="Proteomes" id="UP000001544">
    <property type="component" value="Chromosome"/>
</dbReference>
<organism evidence="7 8">
    <name type="scientific">Alkalihalophilus pseudofirmus (strain ATCC BAA-2126 / JCM 17055 / OF4)</name>
    <name type="common">Bacillus pseudofirmus</name>
    <dbReference type="NCBI Taxonomy" id="398511"/>
    <lineage>
        <taxon>Bacteria</taxon>
        <taxon>Bacillati</taxon>
        <taxon>Bacillota</taxon>
        <taxon>Bacilli</taxon>
        <taxon>Bacillales</taxon>
        <taxon>Bacillaceae</taxon>
        <taxon>Alkalihalophilus</taxon>
    </lineage>
</organism>
<dbReference type="CDD" id="cd06423">
    <property type="entry name" value="CESA_like"/>
    <property type="match status" value="1"/>
</dbReference>
<keyword evidence="2" id="KW-0328">Glycosyltransferase</keyword>